<dbReference type="EMBL" id="MIPT01000001">
    <property type="protein sequence ID" value="OHT19907.1"/>
    <property type="molecule type" value="Genomic_DNA"/>
</dbReference>
<name>A0A1S1HCP7_9SPHN</name>
<dbReference type="OrthoDB" id="7579050at2"/>
<organism evidence="1 2">
    <name type="scientific">Edaphosphingomonas haloaromaticamans</name>
    <dbReference type="NCBI Taxonomy" id="653954"/>
    <lineage>
        <taxon>Bacteria</taxon>
        <taxon>Pseudomonadati</taxon>
        <taxon>Pseudomonadota</taxon>
        <taxon>Alphaproteobacteria</taxon>
        <taxon>Sphingomonadales</taxon>
        <taxon>Rhizorhabdaceae</taxon>
        <taxon>Edaphosphingomonas</taxon>
    </lineage>
</organism>
<keyword evidence="2" id="KW-1185">Reference proteome</keyword>
<reference evidence="1 2" key="1">
    <citation type="submission" date="2016-09" db="EMBL/GenBank/DDBJ databases">
        <title>Metabolic pathway, cell adaptation mechanisms and a novel monoxygenase revealed through proteogenomic-transcription analysis of a Sphingomonas haloaromaticamans strain degrading the fungicide ortho-phenylphenol.</title>
        <authorList>
            <person name="Perruchon C."/>
            <person name="Papadopoulou E.S."/>
            <person name="Rousidou C."/>
            <person name="Vasileiadis S."/>
            <person name="Tanou G."/>
            <person name="Amoutzias G."/>
            <person name="Molassiotis A."/>
            <person name="Karpouzas D.G."/>
        </authorList>
    </citation>
    <scope>NUCLEOTIDE SEQUENCE [LARGE SCALE GENOMIC DNA]</scope>
    <source>
        <strain evidence="1 2">P3</strain>
    </source>
</reference>
<comment type="caution">
    <text evidence="1">The sequence shown here is derived from an EMBL/GenBank/DDBJ whole genome shotgun (WGS) entry which is preliminary data.</text>
</comment>
<dbReference type="Proteomes" id="UP000179467">
    <property type="component" value="Unassembled WGS sequence"/>
</dbReference>
<dbReference type="RefSeq" id="WP_070933688.1">
    <property type="nucleotide sequence ID" value="NZ_MIPT01000001.1"/>
</dbReference>
<evidence type="ECO:0000313" key="1">
    <source>
        <dbReference type="EMBL" id="OHT19907.1"/>
    </source>
</evidence>
<dbReference type="AlphaFoldDB" id="A0A1S1HCP7"/>
<proteinExistence type="predicted"/>
<accession>A0A1S1HCP7</accession>
<sequence length="143" mass="15161">MPVLRGKDVRVLIGDGATPSEAFDPIGGEVTLQWGDSSAEFDTSSKDDGEFNLVSYAGRSIRFTMNGKVKLPDDGYERLIAVRNSSPPEATLQIKRGTVILYQGLCGWGSNDTDFTNNQAGTWSAIAAPAAVPTINNLAAVAP</sequence>
<gene>
    <name evidence="1" type="ORF">BHE75_01900</name>
</gene>
<protein>
    <submittedName>
        <fullName evidence="1">Uncharacterized protein</fullName>
    </submittedName>
</protein>
<evidence type="ECO:0000313" key="2">
    <source>
        <dbReference type="Proteomes" id="UP000179467"/>
    </source>
</evidence>